<reference evidence="4" key="1">
    <citation type="submission" date="2017-02" db="EMBL/GenBank/DDBJ databases">
        <authorList>
            <person name="Varghese N."/>
            <person name="Submissions S."/>
        </authorList>
    </citation>
    <scope>NUCLEOTIDE SEQUENCE [LARGE SCALE GENOMIC DNA]</scope>
    <source>
        <strain evidence="4">ATCC BAA-34</strain>
    </source>
</reference>
<dbReference type="InterPro" id="IPR015946">
    <property type="entry name" value="KH_dom-like_a/b"/>
</dbReference>
<dbReference type="InterPro" id="IPR020053">
    <property type="entry name" value="Ribosome-bd_factorA_CS"/>
</dbReference>
<organism evidence="3 4">
    <name type="scientific">Trichlorobacter thiogenes</name>
    <dbReference type="NCBI Taxonomy" id="115783"/>
    <lineage>
        <taxon>Bacteria</taxon>
        <taxon>Pseudomonadati</taxon>
        <taxon>Thermodesulfobacteriota</taxon>
        <taxon>Desulfuromonadia</taxon>
        <taxon>Geobacterales</taxon>
        <taxon>Geobacteraceae</taxon>
        <taxon>Trichlorobacter</taxon>
    </lineage>
</organism>
<gene>
    <name evidence="2" type="primary">rbfA</name>
    <name evidence="3" type="ORF">SAMN02745119_02756</name>
</gene>
<name>A0A1T4R9E2_9BACT</name>
<proteinExistence type="inferred from homology"/>
<dbReference type="Gene3D" id="3.30.300.20">
    <property type="match status" value="1"/>
</dbReference>
<dbReference type="PANTHER" id="PTHR33515">
    <property type="entry name" value="RIBOSOME-BINDING FACTOR A, CHLOROPLASTIC-RELATED"/>
    <property type="match status" value="1"/>
</dbReference>
<dbReference type="STRING" id="115783.SAMN02745119_02756"/>
<dbReference type="SUPFAM" id="SSF89919">
    <property type="entry name" value="Ribosome-binding factor A, RbfA"/>
    <property type="match status" value="1"/>
</dbReference>
<sequence>MKHKRSDKVAETIHTTISTILSRGLNDPRIGFVTITEVEVTDDLHLARIFFTVIGDEAAKKSTEAGLNSAARFIRHELGKVLKMRYTPDILFKYDHSQEYGQRIDCLLREVGTSNDGNDTEDN</sequence>
<evidence type="ECO:0000256" key="1">
    <source>
        <dbReference type="ARBA" id="ARBA00022517"/>
    </source>
</evidence>
<protein>
    <recommendedName>
        <fullName evidence="2">Ribosome-binding factor A</fullName>
    </recommendedName>
</protein>
<comment type="similarity">
    <text evidence="2">Belongs to the RbfA family.</text>
</comment>
<dbReference type="GO" id="GO:0030490">
    <property type="term" value="P:maturation of SSU-rRNA"/>
    <property type="evidence" value="ECO:0007669"/>
    <property type="project" value="UniProtKB-UniRule"/>
</dbReference>
<dbReference type="InterPro" id="IPR000238">
    <property type="entry name" value="RbfA"/>
</dbReference>
<dbReference type="PANTHER" id="PTHR33515:SF1">
    <property type="entry name" value="RIBOSOME-BINDING FACTOR A, CHLOROPLASTIC-RELATED"/>
    <property type="match status" value="1"/>
</dbReference>
<keyword evidence="2" id="KW-0963">Cytoplasm</keyword>
<dbReference type="PROSITE" id="PS01319">
    <property type="entry name" value="RBFA"/>
    <property type="match status" value="1"/>
</dbReference>
<comment type="subcellular location">
    <subcellularLocation>
        <location evidence="2">Cytoplasm</location>
    </subcellularLocation>
</comment>
<dbReference type="GO" id="GO:0005829">
    <property type="term" value="C:cytosol"/>
    <property type="evidence" value="ECO:0007669"/>
    <property type="project" value="TreeGrafter"/>
</dbReference>
<keyword evidence="4" id="KW-1185">Reference proteome</keyword>
<dbReference type="Proteomes" id="UP000190102">
    <property type="component" value="Unassembled WGS sequence"/>
</dbReference>
<dbReference type="OrthoDB" id="307788at2"/>
<dbReference type="AlphaFoldDB" id="A0A1T4R9E2"/>
<dbReference type="EMBL" id="FUWR01000018">
    <property type="protein sequence ID" value="SKA12436.1"/>
    <property type="molecule type" value="Genomic_DNA"/>
</dbReference>
<dbReference type="HAMAP" id="MF_00003">
    <property type="entry name" value="RbfA"/>
    <property type="match status" value="1"/>
</dbReference>
<evidence type="ECO:0000313" key="3">
    <source>
        <dbReference type="EMBL" id="SKA12436.1"/>
    </source>
</evidence>
<dbReference type="GO" id="GO:0043024">
    <property type="term" value="F:ribosomal small subunit binding"/>
    <property type="evidence" value="ECO:0007669"/>
    <property type="project" value="TreeGrafter"/>
</dbReference>
<dbReference type="NCBIfam" id="TIGR00082">
    <property type="entry name" value="rbfA"/>
    <property type="match status" value="1"/>
</dbReference>
<comment type="subunit">
    <text evidence="2">Monomer. Binds 30S ribosomal subunits, but not 50S ribosomal subunits or 70S ribosomes.</text>
</comment>
<keyword evidence="1 2" id="KW-0690">Ribosome biogenesis</keyword>
<dbReference type="RefSeq" id="WP_078790986.1">
    <property type="nucleotide sequence ID" value="NZ_FUWR01000018.1"/>
</dbReference>
<dbReference type="NCBIfam" id="NF010388">
    <property type="entry name" value="PRK13815.1"/>
    <property type="match status" value="1"/>
</dbReference>
<evidence type="ECO:0000256" key="2">
    <source>
        <dbReference type="HAMAP-Rule" id="MF_00003"/>
    </source>
</evidence>
<dbReference type="InterPro" id="IPR023799">
    <property type="entry name" value="RbfA_dom_sf"/>
</dbReference>
<accession>A0A1T4R9E2</accession>
<comment type="function">
    <text evidence="2">One of several proteins that assist in the late maturation steps of the functional core of the 30S ribosomal subunit. Associates with free 30S ribosomal subunits (but not with 30S subunits that are part of 70S ribosomes or polysomes). Required for efficient processing of 16S rRNA. May interact with the 5'-terminal helix region of 16S rRNA.</text>
</comment>
<evidence type="ECO:0000313" key="4">
    <source>
        <dbReference type="Proteomes" id="UP000190102"/>
    </source>
</evidence>
<dbReference type="Pfam" id="PF02033">
    <property type="entry name" value="RBFA"/>
    <property type="match status" value="1"/>
</dbReference>